<dbReference type="AlphaFoldDB" id="A0A1G7JAJ3"/>
<dbReference type="InterPro" id="IPR043144">
    <property type="entry name" value="Mal/L-sulf/L-lact_DH-like_ah"/>
</dbReference>
<accession>A0A1G7JAJ3</accession>
<evidence type="ECO:0000256" key="1">
    <source>
        <dbReference type="ARBA" id="ARBA00006056"/>
    </source>
</evidence>
<dbReference type="Gene3D" id="1.10.1530.10">
    <property type="match status" value="1"/>
</dbReference>
<gene>
    <name evidence="3" type="ORF">SAMN04244560_00426</name>
</gene>
<proteinExistence type="inferred from homology"/>
<evidence type="ECO:0000256" key="2">
    <source>
        <dbReference type="ARBA" id="ARBA00023002"/>
    </source>
</evidence>
<dbReference type="Gene3D" id="3.30.1370.60">
    <property type="entry name" value="Hypothetical oxidoreductase yiak, domain 2"/>
    <property type="match status" value="1"/>
</dbReference>
<keyword evidence="2" id="KW-0560">Oxidoreductase</keyword>
<dbReference type="SUPFAM" id="SSF89733">
    <property type="entry name" value="L-sulfolactate dehydrogenase-like"/>
    <property type="match status" value="1"/>
</dbReference>
<dbReference type="InterPro" id="IPR043143">
    <property type="entry name" value="Mal/L-sulf/L-lact_DH-like_NADP"/>
</dbReference>
<dbReference type="Pfam" id="PF02615">
    <property type="entry name" value="Ldh_2"/>
    <property type="match status" value="1"/>
</dbReference>
<evidence type="ECO:0000313" key="3">
    <source>
        <dbReference type="EMBL" id="SDF21794.1"/>
    </source>
</evidence>
<reference evidence="3 4" key="1">
    <citation type="submission" date="2016-10" db="EMBL/GenBank/DDBJ databases">
        <authorList>
            <person name="de Groot N.N."/>
        </authorList>
    </citation>
    <scope>NUCLEOTIDE SEQUENCE [LARGE SCALE GENOMIC DNA]</scope>
    <source>
        <strain evidence="3 4">DSM 569</strain>
    </source>
</reference>
<dbReference type="PANTHER" id="PTHR11091:SF0">
    <property type="entry name" value="MALATE DEHYDROGENASE"/>
    <property type="match status" value="1"/>
</dbReference>
<name>A0A1G7JAJ3_THETY</name>
<dbReference type="RefSeq" id="WP_074592110.1">
    <property type="nucleotide sequence ID" value="NZ_FNBS01000006.1"/>
</dbReference>
<protein>
    <submittedName>
        <fullName evidence="3">Malate/lactate/ureidoglycolate dehydrogenase, LDH2 family</fullName>
    </submittedName>
</protein>
<evidence type="ECO:0000313" key="4">
    <source>
        <dbReference type="Proteomes" id="UP000183404"/>
    </source>
</evidence>
<dbReference type="InterPro" id="IPR003767">
    <property type="entry name" value="Malate/L-lactate_DH-like"/>
</dbReference>
<dbReference type="EMBL" id="FNBS01000006">
    <property type="protein sequence ID" value="SDF21794.1"/>
    <property type="molecule type" value="Genomic_DNA"/>
</dbReference>
<dbReference type="Proteomes" id="UP000183404">
    <property type="component" value="Unassembled WGS sequence"/>
</dbReference>
<sequence length="349" mass="38256">MPKIIDAKKLKELEVEIFKKTGFKESDAKIIAENLIYSDLRGIESHGISNLPIYVKRAKLGLYNLSGDIDILNLDKDIPLLLIDGKNNMGQVAAYKAVEPLVNKAKKSGIAAAFIGNTNHCGSLGYYGNMIANNDCIFIGMTNAPASMAPWGGKVKFVGTNPLCITIPYNGQVINLDMATSTVAKGKIYVALSKGDKIPDNWAFDANGKPTTDPQEALKGTLYPLGGYKGFGLAMLIDIISGLLTGSSWGPEVGSLHNTLDRGQDVGIVFIAINITDLMPIKEYNEKINCYIEKMKSVPRSDDNVEIMFPGEPELRKMEERLKNGIPINDKTYEEVIELAKEYNINFEV</sequence>
<dbReference type="PANTHER" id="PTHR11091">
    <property type="entry name" value="OXIDOREDUCTASE-RELATED"/>
    <property type="match status" value="1"/>
</dbReference>
<dbReference type="GO" id="GO:0016491">
    <property type="term" value="F:oxidoreductase activity"/>
    <property type="evidence" value="ECO:0007669"/>
    <property type="project" value="UniProtKB-KW"/>
</dbReference>
<organism evidence="3 4">
    <name type="scientific">Thermoanaerobacter thermohydrosulfuricus</name>
    <name type="common">Clostridium thermohydrosulfuricum</name>
    <dbReference type="NCBI Taxonomy" id="1516"/>
    <lineage>
        <taxon>Bacteria</taxon>
        <taxon>Bacillati</taxon>
        <taxon>Bacillota</taxon>
        <taxon>Clostridia</taxon>
        <taxon>Thermoanaerobacterales</taxon>
        <taxon>Thermoanaerobacteraceae</taxon>
        <taxon>Thermoanaerobacter</taxon>
    </lineage>
</organism>
<dbReference type="InterPro" id="IPR036111">
    <property type="entry name" value="Mal/L-sulfo/L-lacto_DH-like_sf"/>
</dbReference>
<comment type="similarity">
    <text evidence="1">Belongs to the LDH2/MDH2 oxidoreductase family.</text>
</comment>